<evidence type="ECO:0000259" key="2">
    <source>
        <dbReference type="Pfam" id="PF18962"/>
    </source>
</evidence>
<evidence type="ECO:0000256" key="1">
    <source>
        <dbReference type="SAM" id="SignalP"/>
    </source>
</evidence>
<dbReference type="AlphaFoldDB" id="A0A4R4KHV1"/>
<keyword evidence="4" id="KW-1185">Reference proteome</keyword>
<proteinExistence type="predicted"/>
<keyword evidence="1" id="KW-0732">Signal</keyword>
<dbReference type="Proteomes" id="UP000295706">
    <property type="component" value="Unassembled WGS sequence"/>
</dbReference>
<evidence type="ECO:0000313" key="4">
    <source>
        <dbReference type="Proteomes" id="UP000295706"/>
    </source>
</evidence>
<feature type="chain" id="PRO_5020725471" description="Secretion system C-terminal sorting domain-containing protein" evidence="1">
    <location>
        <begin position="22"/>
        <end position="126"/>
    </location>
</feature>
<dbReference type="Gene3D" id="2.60.40.3080">
    <property type="match status" value="1"/>
</dbReference>
<feature type="signal peptide" evidence="1">
    <location>
        <begin position="1"/>
        <end position="21"/>
    </location>
</feature>
<sequence>MKTNLKFILVAFTLATTVAFAGPGEESKKATSFSTGIYTSVDGRLNVNIEKSKLAAATVLILNSNGDILARESIGKKQSEASIKFDLSQLQEGEYKLAIVSNSEKEVKDFVITSEKEITKRTLTFE</sequence>
<protein>
    <recommendedName>
        <fullName evidence="2">Secretion system C-terminal sorting domain-containing protein</fullName>
    </recommendedName>
</protein>
<dbReference type="EMBL" id="SMJU01000003">
    <property type="protein sequence ID" value="TDB67383.1"/>
    <property type="molecule type" value="Genomic_DNA"/>
</dbReference>
<reference evidence="3 4" key="1">
    <citation type="submission" date="2019-02" db="EMBL/GenBank/DDBJ databases">
        <title>Arundinibacter roseus gen. nov., sp. nov., a new member of the family Cytophagaceae.</title>
        <authorList>
            <person name="Szuroczki S."/>
            <person name="Khayer B."/>
            <person name="Sproer C."/>
            <person name="Toumi M."/>
            <person name="Szabo A."/>
            <person name="Felfoldi T."/>
            <person name="Schumann P."/>
            <person name="Toth E."/>
        </authorList>
    </citation>
    <scope>NUCLEOTIDE SEQUENCE [LARGE SCALE GENOMIC DNA]</scope>
    <source>
        <strain evidence="3 4">DMA-k-7a</strain>
    </source>
</reference>
<evidence type="ECO:0000313" key="3">
    <source>
        <dbReference type="EMBL" id="TDB67383.1"/>
    </source>
</evidence>
<feature type="domain" description="Secretion system C-terminal sorting" evidence="2">
    <location>
        <begin position="43"/>
        <end position="112"/>
    </location>
</feature>
<comment type="caution">
    <text evidence="3">The sequence shown here is derived from an EMBL/GenBank/DDBJ whole genome shotgun (WGS) entry which is preliminary data.</text>
</comment>
<name>A0A4R4KHV1_9BACT</name>
<dbReference type="OrthoDB" id="961604at2"/>
<accession>A0A4R4KHV1</accession>
<dbReference type="Pfam" id="PF18962">
    <property type="entry name" value="Por_Secre_tail"/>
    <property type="match status" value="1"/>
</dbReference>
<dbReference type="InterPro" id="IPR026444">
    <property type="entry name" value="Secre_tail"/>
</dbReference>
<dbReference type="RefSeq" id="WP_132115310.1">
    <property type="nucleotide sequence ID" value="NZ_SMJU01000003.1"/>
</dbReference>
<gene>
    <name evidence="3" type="ORF">EZE20_05390</name>
</gene>
<organism evidence="3 4">
    <name type="scientific">Arundinibacter roseus</name>
    <dbReference type="NCBI Taxonomy" id="2070510"/>
    <lineage>
        <taxon>Bacteria</taxon>
        <taxon>Pseudomonadati</taxon>
        <taxon>Bacteroidota</taxon>
        <taxon>Cytophagia</taxon>
        <taxon>Cytophagales</taxon>
        <taxon>Spirosomataceae</taxon>
        <taxon>Arundinibacter</taxon>
    </lineage>
</organism>